<feature type="transmembrane region" description="Helical" evidence="2">
    <location>
        <begin position="283"/>
        <end position="303"/>
    </location>
</feature>
<feature type="compositionally biased region" description="Basic and acidic residues" evidence="1">
    <location>
        <begin position="326"/>
        <end position="337"/>
    </location>
</feature>
<sequence length="381" mass="42263">MRKAAILIGIGAFCVTMALLLKFYAYDRLAVVPYDQNTRQLVVDDNATFFDADNVRPGSGRLTTTVTVIGDPEESERASEQTGRNVAVMSKGQVSDNNDEAPPMDASRQTFAIDRTTGEAVPWEGNSQNGQPKDFQNGLMIKFPFQTQKQTYNYYDGTIGRPMQMKYVGEETIKGLNTYKFQGSVPMTKFRTQEVPRGIFGLEDTGGVEADRLYANDRTIWVEPETGVMIKVVENQRQQLRLNEPGAKPVNALTTQSVMTDDTVQANVDEYATKAMLLKILRFWAPLLLGIIGIGLLLGGLALSLSARGKRRDDADDYDDTDYDDQDRTADGLFREREDAPVAGAAWSVVRGTGRCDPPGRRHGWRGLPRLAPVRRAAPPR</sequence>
<feature type="region of interest" description="Disordered" evidence="1">
    <location>
        <begin position="311"/>
        <end position="337"/>
    </location>
</feature>
<accession>A0ABM8HB53</accession>
<feature type="compositionally biased region" description="Low complexity" evidence="1">
    <location>
        <begin position="368"/>
        <end position="381"/>
    </location>
</feature>
<evidence type="ECO:0000256" key="1">
    <source>
        <dbReference type="SAM" id="MobiDB-lite"/>
    </source>
</evidence>
<dbReference type="RefSeq" id="WP_289232914.1">
    <property type="nucleotide sequence ID" value="NZ_AP027735.1"/>
</dbReference>
<keyword evidence="4" id="KW-1185">Reference proteome</keyword>
<dbReference type="Pfam" id="PF11271">
    <property type="entry name" value="PorA"/>
    <property type="match status" value="1"/>
</dbReference>
<keyword evidence="2" id="KW-0812">Transmembrane</keyword>
<protein>
    <recommendedName>
        <fullName evidence="5">DUF3068 domain-containing protein</fullName>
    </recommendedName>
</protein>
<evidence type="ECO:0008006" key="5">
    <source>
        <dbReference type="Google" id="ProtNLM"/>
    </source>
</evidence>
<dbReference type="Proteomes" id="UP001321421">
    <property type="component" value="Chromosome"/>
</dbReference>
<evidence type="ECO:0000313" key="4">
    <source>
        <dbReference type="Proteomes" id="UP001321421"/>
    </source>
</evidence>
<dbReference type="EMBL" id="AP027735">
    <property type="protein sequence ID" value="BDZ58189.1"/>
    <property type="molecule type" value="Genomic_DNA"/>
</dbReference>
<keyword evidence="2" id="KW-1133">Transmembrane helix</keyword>
<reference evidence="4" key="1">
    <citation type="journal article" date="2019" name="Int. J. Syst. Evol. Microbiol.">
        <title>The Global Catalogue of Microorganisms (GCM) 10K type strain sequencing project: providing services to taxonomists for standard genome sequencing and annotation.</title>
        <authorList>
            <consortium name="The Broad Institute Genomics Platform"/>
            <consortium name="The Broad Institute Genome Sequencing Center for Infectious Disease"/>
            <person name="Wu L."/>
            <person name="Ma J."/>
        </authorList>
    </citation>
    <scope>NUCLEOTIDE SEQUENCE [LARGE SCALE GENOMIC DNA]</scope>
    <source>
        <strain evidence="4">NBRC 110608</strain>
    </source>
</reference>
<name>A0ABM8HB53_9MICO</name>
<feature type="region of interest" description="Disordered" evidence="1">
    <location>
        <begin position="353"/>
        <end position="381"/>
    </location>
</feature>
<keyword evidence="2" id="KW-0472">Membrane</keyword>
<proteinExistence type="predicted"/>
<evidence type="ECO:0000313" key="3">
    <source>
        <dbReference type="EMBL" id="BDZ58189.1"/>
    </source>
</evidence>
<evidence type="ECO:0000256" key="2">
    <source>
        <dbReference type="SAM" id="Phobius"/>
    </source>
</evidence>
<dbReference type="InterPro" id="IPR021424">
    <property type="entry name" value="PorA"/>
</dbReference>
<gene>
    <name evidence="3" type="ORF">GCM10025872_18460</name>
</gene>
<feature type="compositionally biased region" description="Acidic residues" evidence="1">
    <location>
        <begin position="315"/>
        <end position="325"/>
    </location>
</feature>
<organism evidence="3 4">
    <name type="scientific">Barrientosiimonas endolithica</name>
    <dbReference type="NCBI Taxonomy" id="1535208"/>
    <lineage>
        <taxon>Bacteria</taxon>
        <taxon>Bacillati</taxon>
        <taxon>Actinomycetota</taxon>
        <taxon>Actinomycetes</taxon>
        <taxon>Micrococcales</taxon>
        <taxon>Dermacoccaceae</taxon>
        <taxon>Barrientosiimonas</taxon>
    </lineage>
</organism>